<feature type="compositionally biased region" description="Basic and acidic residues" evidence="1">
    <location>
        <begin position="1"/>
        <end position="10"/>
    </location>
</feature>
<name>A0A1T6ADE1_9MYCO</name>
<protein>
    <submittedName>
        <fullName evidence="2">Putative ATP-binding protein</fullName>
    </submittedName>
</protein>
<sequence length="527" mass="57954">MSARIADDSHGGGSAGRSSEPVDLDALLAEVEELEAQAKNVTEAKKKPSVATQLVRLAEAQYGFGITPNGKTFAYHLEAPHVTFPLKSKQLALQQRLAWDYYERNQIVAAASALGEAMVTLEGIALRTEPAETYVRVAGDSEAVYLDMADAANRVIKISGGDWKVVTECPYKFRRTQDTAAMVEPARGGKVSRLFRYVPVARDERALVVGTAVDFIINPNTAKPIVHLDGEQGTAKTSSTVHFARLIDPAVTPHNSPPKSLQDWILTAATSWVVALDNLSDLPFWLSDAMCRTATGSGLKTRALYTDEDLALFVFRRPIVFNGISMEHIRGDLADRLVPFTLQHIPEDKRVPEGDLAAEWSKDHPRILGGLLSIAAKVHHKLPHTPRPDKLPRMADFALTLNCFDQEFNHNPKSLPLYLSRRKRALTETAQDDPFIAQLVAMRYDTGLDGHTGKEVLEAVTAAYRVDPPPKGWPKHPKTVTHLLTRHAPGLRAAGWSVENDGGKNKDSTKRWILVPPAEDDEKAGTE</sequence>
<organism evidence="2 3">
    <name type="scientific">Mycobacteroides abscessus subsp. massiliense</name>
    <dbReference type="NCBI Taxonomy" id="1962118"/>
    <lineage>
        <taxon>Bacteria</taxon>
        <taxon>Bacillati</taxon>
        <taxon>Actinomycetota</taxon>
        <taxon>Actinomycetes</taxon>
        <taxon>Mycobacteriales</taxon>
        <taxon>Mycobacteriaceae</taxon>
        <taxon>Mycobacteroides</taxon>
        <taxon>Mycobacteroides abscessus</taxon>
    </lineage>
</organism>
<dbReference type="AlphaFoldDB" id="A0A1T6ADE1"/>
<evidence type="ECO:0000256" key="1">
    <source>
        <dbReference type="SAM" id="MobiDB-lite"/>
    </source>
</evidence>
<dbReference type="GO" id="GO:0005524">
    <property type="term" value="F:ATP binding"/>
    <property type="evidence" value="ECO:0007669"/>
    <property type="project" value="UniProtKB-KW"/>
</dbReference>
<evidence type="ECO:0000313" key="2">
    <source>
        <dbReference type="EMBL" id="SKL70453.1"/>
    </source>
</evidence>
<dbReference type="EMBL" id="FVGW01000002">
    <property type="protein sequence ID" value="SKL70453.1"/>
    <property type="molecule type" value="Genomic_DNA"/>
</dbReference>
<gene>
    <name evidence="2" type="ORF">SAMEA2259716_01352</name>
</gene>
<feature type="region of interest" description="Disordered" evidence="1">
    <location>
        <begin position="494"/>
        <end position="527"/>
    </location>
</feature>
<evidence type="ECO:0000313" key="3">
    <source>
        <dbReference type="Proteomes" id="UP000190074"/>
    </source>
</evidence>
<proteinExistence type="predicted"/>
<feature type="compositionally biased region" description="Acidic residues" evidence="1">
    <location>
        <begin position="518"/>
        <end position="527"/>
    </location>
</feature>
<feature type="region of interest" description="Disordered" evidence="1">
    <location>
        <begin position="1"/>
        <end position="21"/>
    </location>
</feature>
<keyword evidence="2" id="KW-0067">ATP-binding</keyword>
<keyword evidence="2" id="KW-0547">Nucleotide-binding</keyword>
<reference evidence="2 3" key="1">
    <citation type="submission" date="2016-11" db="EMBL/GenBank/DDBJ databases">
        <authorList>
            <consortium name="Pathogen Informatics"/>
        </authorList>
    </citation>
    <scope>NUCLEOTIDE SEQUENCE [LARGE SCALE GENOMIC DNA]</scope>
    <source>
        <strain evidence="2 3">911</strain>
    </source>
</reference>
<accession>A0A1T6ADE1</accession>
<dbReference type="RefSeq" id="WP_231863781.1">
    <property type="nucleotide sequence ID" value="NZ_FVGW01000002.1"/>
</dbReference>
<feature type="compositionally biased region" description="Basic and acidic residues" evidence="1">
    <location>
        <begin position="501"/>
        <end position="510"/>
    </location>
</feature>
<dbReference type="Proteomes" id="UP000190074">
    <property type="component" value="Unassembled WGS sequence"/>
</dbReference>